<feature type="non-terminal residue" evidence="1">
    <location>
        <position position="213"/>
    </location>
</feature>
<name>A0A382T6N7_9ZZZZ</name>
<dbReference type="InterPro" id="IPR013320">
    <property type="entry name" value="ConA-like_dom_sf"/>
</dbReference>
<evidence type="ECO:0008006" key="2">
    <source>
        <dbReference type="Google" id="ProtNLM"/>
    </source>
</evidence>
<accession>A0A382T6N7</accession>
<dbReference type="EMBL" id="UINC01134336">
    <property type="protein sequence ID" value="SVD17820.1"/>
    <property type="molecule type" value="Genomic_DNA"/>
</dbReference>
<dbReference type="Gene3D" id="2.60.120.200">
    <property type="match status" value="1"/>
</dbReference>
<gene>
    <name evidence="1" type="ORF">METZ01_LOCUS370674</name>
</gene>
<evidence type="ECO:0000313" key="1">
    <source>
        <dbReference type="EMBL" id="SVD17820.1"/>
    </source>
</evidence>
<organism evidence="1">
    <name type="scientific">marine metagenome</name>
    <dbReference type="NCBI Taxonomy" id="408172"/>
    <lineage>
        <taxon>unclassified sequences</taxon>
        <taxon>metagenomes</taxon>
        <taxon>ecological metagenomes</taxon>
    </lineage>
</organism>
<reference evidence="1" key="1">
    <citation type="submission" date="2018-05" db="EMBL/GenBank/DDBJ databases">
        <authorList>
            <person name="Lanie J.A."/>
            <person name="Ng W.-L."/>
            <person name="Kazmierczak K.M."/>
            <person name="Andrzejewski T.M."/>
            <person name="Davidsen T.M."/>
            <person name="Wayne K.J."/>
            <person name="Tettelin H."/>
            <person name="Glass J.I."/>
            <person name="Rusch D."/>
            <person name="Podicherti R."/>
            <person name="Tsui H.-C.T."/>
            <person name="Winkler M.E."/>
        </authorList>
    </citation>
    <scope>NUCLEOTIDE SEQUENCE</scope>
</reference>
<proteinExistence type="predicted"/>
<dbReference type="SUPFAM" id="SSF49899">
    <property type="entry name" value="Concanavalin A-like lectins/glucanases"/>
    <property type="match status" value="1"/>
</dbReference>
<dbReference type="AlphaFoldDB" id="A0A382T6N7"/>
<sequence length="213" mass="22700">MTSAAFTVSLWLCTTARSEQLPALVTDKDWGGGAIDDVTSHHDFGLTRTSGDQTGWAIALAPDGTWAWNVGDGENRLDYRPPSVSGMIADGTRHMLAFSVDPAAAEARLYRDGVNVATYSLSGLGSLASGTAAKVSELIDGDQVNIEDLQIVPRVIPADQIQQRWQAGGGTVNDEGLSPSPVRRLRVMAWNIWHGGRRDGNEAGLSATIEAIK</sequence>
<dbReference type="Pfam" id="PF13385">
    <property type="entry name" value="Laminin_G_3"/>
    <property type="match status" value="1"/>
</dbReference>
<protein>
    <recommendedName>
        <fullName evidence="2">LamG-like jellyroll fold domain-containing protein</fullName>
    </recommendedName>
</protein>